<dbReference type="STRING" id="655863.F0XSB9"/>
<dbReference type="Proteomes" id="UP000007796">
    <property type="component" value="Unassembled WGS sequence"/>
</dbReference>
<dbReference type="eggNOG" id="ENOG502SB6K">
    <property type="taxonomic scope" value="Eukaryota"/>
</dbReference>
<feature type="region of interest" description="Disordered" evidence="1">
    <location>
        <begin position="1"/>
        <end position="130"/>
    </location>
</feature>
<dbReference type="GO" id="GO:0005634">
    <property type="term" value="C:nucleus"/>
    <property type="evidence" value="ECO:0007669"/>
    <property type="project" value="TreeGrafter"/>
</dbReference>
<feature type="compositionally biased region" description="Basic and acidic residues" evidence="1">
    <location>
        <begin position="73"/>
        <end position="87"/>
    </location>
</feature>
<dbReference type="InterPro" id="IPR012479">
    <property type="entry name" value="SAP30BP"/>
</dbReference>
<dbReference type="PANTHER" id="PTHR13464">
    <property type="entry name" value="TRANSCRIPTIONAL REGULATOR PROTEIN HCNGP"/>
    <property type="match status" value="1"/>
</dbReference>
<dbReference type="AlphaFoldDB" id="F0XSB9"/>
<dbReference type="PANTHER" id="PTHR13464:SF0">
    <property type="entry name" value="SAP30-BINDING PROTEIN"/>
    <property type="match status" value="1"/>
</dbReference>
<dbReference type="HOGENOM" id="CLU_064352_1_0_1"/>
<dbReference type="GO" id="GO:0006355">
    <property type="term" value="P:regulation of DNA-templated transcription"/>
    <property type="evidence" value="ECO:0007669"/>
    <property type="project" value="InterPro"/>
</dbReference>
<keyword evidence="3" id="KW-1185">Reference proteome</keyword>
<dbReference type="RefSeq" id="XP_014168967.1">
    <property type="nucleotide sequence ID" value="XM_014313492.1"/>
</dbReference>
<feature type="region of interest" description="Disordered" evidence="1">
    <location>
        <begin position="273"/>
        <end position="299"/>
    </location>
</feature>
<protein>
    <recommendedName>
        <fullName evidence="4">HCNGP-like protein</fullName>
    </recommendedName>
</protein>
<dbReference type="OrthoDB" id="1714508at2759"/>
<dbReference type="Pfam" id="PF07818">
    <property type="entry name" value="HCNGP"/>
    <property type="match status" value="1"/>
</dbReference>
<evidence type="ECO:0008006" key="4">
    <source>
        <dbReference type="Google" id="ProtNLM"/>
    </source>
</evidence>
<accession>F0XSB9</accession>
<evidence type="ECO:0000313" key="3">
    <source>
        <dbReference type="Proteomes" id="UP000007796"/>
    </source>
</evidence>
<name>F0XSB9_GROCL</name>
<feature type="compositionally biased region" description="Low complexity" evidence="1">
    <location>
        <begin position="273"/>
        <end position="291"/>
    </location>
</feature>
<dbReference type="InParanoid" id="F0XSB9"/>
<dbReference type="EMBL" id="GL629990">
    <property type="protein sequence ID" value="EFW99484.1"/>
    <property type="molecule type" value="Genomic_DNA"/>
</dbReference>
<evidence type="ECO:0000313" key="2">
    <source>
        <dbReference type="EMBL" id="EFW99484.1"/>
    </source>
</evidence>
<gene>
    <name evidence="2" type="ORF">CMQ_7852</name>
</gene>
<proteinExistence type="predicted"/>
<evidence type="ECO:0000256" key="1">
    <source>
        <dbReference type="SAM" id="MobiDB-lite"/>
    </source>
</evidence>
<sequence length="299" mass="31244">MAGLVAYASSDEEEDVAQEEVSLRIAGSLQAQQPASPSEAPDSVKPAAGAEGQASLETQRTGTPPAESCEDGQLQKDVPDLGTRADESNVLIGPARPDGSNGAAALLPADDDDDGNSNGDGDGEPPLSPYSAERALLRQLTLPRVADFAIPGSPPGTPPPGLETLSSKFDTFLALKRDKATHFNARLAQSGAMKNPAVMDKLMAFVGLDGTGPAQYGTVLPAEVWNPDAEDRTAPVFPDWAYRHPLRKVQEELGRQRARAAGERVEFVVATASRTGSSAAGTTTASIGPITGKRKSRFD</sequence>
<organism evidence="3">
    <name type="scientific">Grosmannia clavigera (strain kw1407 / UAMH 11150)</name>
    <name type="common">Blue stain fungus</name>
    <name type="synonym">Graphiocladiella clavigera</name>
    <dbReference type="NCBI Taxonomy" id="655863"/>
    <lineage>
        <taxon>Eukaryota</taxon>
        <taxon>Fungi</taxon>
        <taxon>Dikarya</taxon>
        <taxon>Ascomycota</taxon>
        <taxon>Pezizomycotina</taxon>
        <taxon>Sordariomycetes</taxon>
        <taxon>Sordariomycetidae</taxon>
        <taxon>Ophiostomatales</taxon>
        <taxon>Ophiostomataceae</taxon>
        <taxon>Leptographium</taxon>
    </lineage>
</organism>
<dbReference type="GeneID" id="25981442"/>
<reference evidence="2 3" key="1">
    <citation type="journal article" date="2011" name="Proc. Natl. Acad. Sci. U.S.A.">
        <title>Genome and transcriptome analyses of the mountain pine beetle-fungal symbiont Grosmannia clavigera, a lodgepole pine pathogen.</title>
        <authorList>
            <person name="DiGuistini S."/>
            <person name="Wang Y."/>
            <person name="Liao N.Y."/>
            <person name="Taylor G."/>
            <person name="Tanguay P."/>
            <person name="Feau N."/>
            <person name="Henrissat B."/>
            <person name="Chan S.K."/>
            <person name="Hesse-Orce U."/>
            <person name="Alamouti S.M."/>
            <person name="Tsui C.K.M."/>
            <person name="Docking R.T."/>
            <person name="Levasseur A."/>
            <person name="Haridas S."/>
            <person name="Robertson G."/>
            <person name="Birol I."/>
            <person name="Holt R.A."/>
            <person name="Marra M.A."/>
            <person name="Hamelin R.C."/>
            <person name="Hirst M."/>
            <person name="Jones S.J.M."/>
            <person name="Bohlmann J."/>
            <person name="Breuil C."/>
        </authorList>
    </citation>
    <scope>NUCLEOTIDE SEQUENCE [LARGE SCALE GENOMIC DNA]</scope>
    <source>
        <strain evidence="3">kw1407 / UAMH 11150</strain>
    </source>
</reference>